<feature type="region of interest" description="Disordered" evidence="9">
    <location>
        <begin position="1"/>
        <end position="32"/>
    </location>
</feature>
<evidence type="ECO:0000256" key="8">
    <source>
        <dbReference type="RuleBase" id="RU003699"/>
    </source>
</evidence>
<dbReference type="AlphaFoldDB" id="A0A1F5YFB4"/>
<reference evidence="12 13" key="1">
    <citation type="journal article" date="2016" name="Nat. Commun.">
        <title>Thousands of microbial genomes shed light on interconnected biogeochemical processes in an aquifer system.</title>
        <authorList>
            <person name="Anantharaman K."/>
            <person name="Brown C.T."/>
            <person name="Hug L.A."/>
            <person name="Sharon I."/>
            <person name="Castelle C.J."/>
            <person name="Probst A.J."/>
            <person name="Thomas B.C."/>
            <person name="Singh A."/>
            <person name="Wilkins M.J."/>
            <person name="Karaoz U."/>
            <person name="Brodie E.L."/>
            <person name="Williams K.H."/>
            <person name="Hubbard S.S."/>
            <person name="Banfield J.F."/>
        </authorList>
    </citation>
    <scope>NUCLEOTIDE SEQUENCE [LARGE SCALE GENOMIC DNA]</scope>
</reference>
<dbReference type="GO" id="GO:0042274">
    <property type="term" value="P:ribosomal small subunit biogenesis"/>
    <property type="evidence" value="ECO:0007669"/>
    <property type="project" value="TreeGrafter"/>
</dbReference>
<sequence>MARYTGPKNRLARREGADLGLKTPGGKSHSQLLKRLKITPGQHGQKRKRKPSDYGIQLREKQKVKRIYGVLEKQFRKYFQAATSDKRNTGEALLALLERRLDNVIYRLNLAPTRSSARQFITHGHIMVDNRKVDIPSFLVIPGMIITFKQDMLENPHVKKMLEIKDPQISPWLARRGPVGKVVKLPKRDDIAENINEQLIIEFYSR</sequence>
<dbReference type="Proteomes" id="UP000177396">
    <property type="component" value="Unassembled WGS sequence"/>
</dbReference>
<dbReference type="SUPFAM" id="SSF55174">
    <property type="entry name" value="Alpha-L RNA-binding motif"/>
    <property type="match status" value="1"/>
</dbReference>
<evidence type="ECO:0000256" key="7">
    <source>
        <dbReference type="HAMAP-Rule" id="MF_01306"/>
    </source>
</evidence>
<evidence type="ECO:0000256" key="9">
    <source>
        <dbReference type="SAM" id="MobiDB-lite"/>
    </source>
</evidence>
<dbReference type="NCBIfam" id="NF003717">
    <property type="entry name" value="PRK05327.1"/>
    <property type="match status" value="1"/>
</dbReference>
<organism evidence="12 13">
    <name type="scientific">Candidatus Gottesmanbacteria bacterium RBG_16_38_7b</name>
    <dbReference type="NCBI Taxonomy" id="1798372"/>
    <lineage>
        <taxon>Bacteria</taxon>
        <taxon>Candidatus Gottesmaniibacteriota</taxon>
    </lineage>
</organism>
<evidence type="ECO:0000256" key="6">
    <source>
        <dbReference type="ARBA" id="ARBA00035254"/>
    </source>
</evidence>
<evidence type="ECO:0000256" key="4">
    <source>
        <dbReference type="ARBA" id="ARBA00022980"/>
    </source>
</evidence>
<accession>A0A1F5YFB4</accession>
<dbReference type="FunFam" id="3.10.290.10:FF:000001">
    <property type="entry name" value="30S ribosomal protein S4"/>
    <property type="match status" value="1"/>
</dbReference>
<dbReference type="InterPro" id="IPR022801">
    <property type="entry name" value="Ribosomal_uS4"/>
</dbReference>
<gene>
    <name evidence="7" type="primary">rpsD</name>
    <name evidence="12" type="ORF">A2153_03930</name>
</gene>
<proteinExistence type="inferred from homology"/>
<name>A0A1F5YFB4_9BACT</name>
<feature type="domain" description="Small ribosomal subunit protein uS4 N-terminal" evidence="11">
    <location>
        <begin position="3"/>
        <end position="98"/>
    </location>
</feature>
<dbReference type="PROSITE" id="PS00632">
    <property type="entry name" value="RIBOSOMAL_S4"/>
    <property type="match status" value="1"/>
</dbReference>
<dbReference type="GO" id="GO:0015935">
    <property type="term" value="C:small ribosomal subunit"/>
    <property type="evidence" value="ECO:0007669"/>
    <property type="project" value="InterPro"/>
</dbReference>
<evidence type="ECO:0000256" key="1">
    <source>
        <dbReference type="ARBA" id="ARBA00007465"/>
    </source>
</evidence>
<evidence type="ECO:0000256" key="5">
    <source>
        <dbReference type="ARBA" id="ARBA00023274"/>
    </source>
</evidence>
<dbReference type="GO" id="GO:0019843">
    <property type="term" value="F:rRNA binding"/>
    <property type="evidence" value="ECO:0007669"/>
    <property type="project" value="UniProtKB-UniRule"/>
</dbReference>
<dbReference type="InterPro" id="IPR002942">
    <property type="entry name" value="S4_RNA-bd"/>
</dbReference>
<dbReference type="HAMAP" id="MF_01306_B">
    <property type="entry name" value="Ribosomal_uS4_B"/>
    <property type="match status" value="1"/>
</dbReference>
<evidence type="ECO:0000256" key="2">
    <source>
        <dbReference type="ARBA" id="ARBA00022730"/>
    </source>
</evidence>
<comment type="function">
    <text evidence="7">With S5 and S12 plays an important role in translational accuracy.</text>
</comment>
<keyword evidence="4 7" id="KW-0689">Ribosomal protein</keyword>
<dbReference type="Gene3D" id="1.10.1050.10">
    <property type="entry name" value="Ribosomal Protein S4 Delta 41, Chain A, domain 1"/>
    <property type="match status" value="1"/>
</dbReference>
<dbReference type="PANTHER" id="PTHR11831">
    <property type="entry name" value="30S 40S RIBOSOMAL PROTEIN"/>
    <property type="match status" value="1"/>
</dbReference>
<dbReference type="InterPro" id="IPR036986">
    <property type="entry name" value="S4_RNA-bd_sf"/>
</dbReference>
<keyword evidence="5 7" id="KW-0687">Ribonucleoprotein</keyword>
<dbReference type="SMART" id="SM00363">
    <property type="entry name" value="S4"/>
    <property type="match status" value="1"/>
</dbReference>
<keyword evidence="2 7" id="KW-0699">rRNA-binding</keyword>
<dbReference type="InterPro" id="IPR001912">
    <property type="entry name" value="Ribosomal_uS4_N"/>
</dbReference>
<protein>
    <recommendedName>
        <fullName evidence="6 7">Small ribosomal subunit protein uS4</fullName>
    </recommendedName>
</protein>
<comment type="caution">
    <text evidence="12">The sequence shown here is derived from an EMBL/GenBank/DDBJ whole genome shotgun (WGS) entry which is preliminary data.</text>
</comment>
<evidence type="ECO:0000313" key="12">
    <source>
        <dbReference type="EMBL" id="OGF98870.1"/>
    </source>
</evidence>
<dbReference type="Pfam" id="PF01479">
    <property type="entry name" value="S4"/>
    <property type="match status" value="1"/>
</dbReference>
<comment type="subunit">
    <text evidence="7">Part of the 30S ribosomal subunit. Contacts protein S5. The interaction surface between S4 and S5 is involved in control of translational fidelity.</text>
</comment>
<dbReference type="CDD" id="cd00165">
    <property type="entry name" value="S4"/>
    <property type="match status" value="1"/>
</dbReference>
<dbReference type="InterPro" id="IPR018079">
    <property type="entry name" value="Ribosomal_uS4_CS"/>
</dbReference>
<dbReference type="GO" id="GO:0006412">
    <property type="term" value="P:translation"/>
    <property type="evidence" value="ECO:0007669"/>
    <property type="project" value="UniProtKB-UniRule"/>
</dbReference>
<keyword evidence="3 7" id="KW-0694">RNA-binding</keyword>
<evidence type="ECO:0000259" key="11">
    <source>
        <dbReference type="SMART" id="SM01390"/>
    </source>
</evidence>
<dbReference type="Pfam" id="PF00163">
    <property type="entry name" value="Ribosomal_S4"/>
    <property type="match status" value="1"/>
</dbReference>
<dbReference type="Gene3D" id="3.10.290.10">
    <property type="entry name" value="RNA-binding S4 domain"/>
    <property type="match status" value="1"/>
</dbReference>
<dbReference type="FunFam" id="1.10.1050.10:FF:000001">
    <property type="entry name" value="30S ribosomal protein S4"/>
    <property type="match status" value="1"/>
</dbReference>
<dbReference type="PROSITE" id="PS50889">
    <property type="entry name" value="S4"/>
    <property type="match status" value="1"/>
</dbReference>
<dbReference type="SMART" id="SM01390">
    <property type="entry name" value="Ribosomal_S4"/>
    <property type="match status" value="1"/>
</dbReference>
<dbReference type="InterPro" id="IPR005709">
    <property type="entry name" value="Ribosomal_uS4_bac-type"/>
</dbReference>
<evidence type="ECO:0000256" key="3">
    <source>
        <dbReference type="ARBA" id="ARBA00022884"/>
    </source>
</evidence>
<evidence type="ECO:0000259" key="10">
    <source>
        <dbReference type="SMART" id="SM00363"/>
    </source>
</evidence>
<comment type="similarity">
    <text evidence="1 7 8">Belongs to the universal ribosomal protein uS4 family.</text>
</comment>
<dbReference type="EMBL" id="MFJB01000081">
    <property type="protein sequence ID" value="OGF98870.1"/>
    <property type="molecule type" value="Genomic_DNA"/>
</dbReference>
<evidence type="ECO:0000313" key="13">
    <source>
        <dbReference type="Proteomes" id="UP000177396"/>
    </source>
</evidence>
<dbReference type="PANTHER" id="PTHR11831:SF4">
    <property type="entry name" value="SMALL RIBOSOMAL SUBUNIT PROTEIN US4M"/>
    <property type="match status" value="1"/>
</dbReference>
<comment type="function">
    <text evidence="7">One of the primary rRNA binding proteins, it binds directly to 16S rRNA where it nucleates assembly of the body of the 30S subunit.</text>
</comment>
<feature type="domain" description="RNA-binding S4" evidence="10">
    <location>
        <begin position="99"/>
        <end position="169"/>
    </location>
</feature>
<dbReference type="GO" id="GO:0003735">
    <property type="term" value="F:structural constituent of ribosome"/>
    <property type="evidence" value="ECO:0007669"/>
    <property type="project" value="InterPro"/>
</dbReference>
<dbReference type="NCBIfam" id="TIGR01017">
    <property type="entry name" value="rpsD_bact"/>
    <property type="match status" value="1"/>
</dbReference>